<accession>A0A485LKB9</accession>
<keyword evidence="1" id="KW-0663">Pyridoxal phosphate</keyword>
<dbReference type="PANTHER" id="PTHR43092">
    <property type="entry name" value="L-CYSTEINE DESULFHYDRASE"/>
    <property type="match status" value="1"/>
</dbReference>
<dbReference type="InterPro" id="IPR000192">
    <property type="entry name" value="Aminotrans_V_dom"/>
</dbReference>
<evidence type="ECO:0000313" key="4">
    <source>
        <dbReference type="EMBL" id="VFT99199.1"/>
    </source>
</evidence>
<dbReference type="Pfam" id="PF00266">
    <property type="entry name" value="Aminotran_5"/>
    <property type="match status" value="1"/>
</dbReference>
<reference evidence="4 5" key="1">
    <citation type="submission" date="2019-03" db="EMBL/GenBank/DDBJ databases">
        <authorList>
            <person name="Gaulin E."/>
            <person name="Dumas B."/>
        </authorList>
    </citation>
    <scope>NUCLEOTIDE SEQUENCE [LARGE SCALE GENOMIC DNA]</scope>
    <source>
        <strain evidence="4">CBS 568.67</strain>
    </source>
</reference>
<evidence type="ECO:0000256" key="1">
    <source>
        <dbReference type="ARBA" id="ARBA00022898"/>
    </source>
</evidence>
<dbReference type="SUPFAM" id="SSF53383">
    <property type="entry name" value="PLP-dependent transferases"/>
    <property type="match status" value="1"/>
</dbReference>
<protein>
    <submittedName>
        <fullName evidence="4">Aste57867_22539 protein</fullName>
    </submittedName>
</protein>
<sequence length="444" mass="48319">MPLPQVQHPHPYADLQRLVNLPDGEYKAPPPPAFDRDLDTFQRPADLAYGHATKSLLFSLDPHITLLNHGSFGACSKPVLAVREAYQALQEFEPIKFMEDYLPRIARVTRVVASYLNAEPRQIALVPNASAASTSVLRSFPFPPNSVIISFDLEYGAVAKQLNHVCATVGLQQHIVRTAAPYSSDTILAAFQAGLDACAGKTIGMVVVDHITSESGLIMPIHDIIAMCKARDIPVLVDGAHAIGQIPLDLTALAPDFYLSNFHKWMLSPKSAAFLYIREPEKYHVHPPIVSHGHGMGIASDFTFIGTLDYSAYLSIPASLAFHAKMGGTALMQRNHQLCVAAAQKLAHAWHTSLLTDDIEGMIGSICVVLLPLALFHPADGAHALETLHLVLRKHYKIEVKTVVAGGQLGVRISAQMYNEASDYDLLEAAVLDILTRDAAELAL</sequence>
<dbReference type="InterPro" id="IPR015422">
    <property type="entry name" value="PyrdxlP-dep_Trfase_small"/>
</dbReference>
<dbReference type="InterPro" id="IPR015424">
    <property type="entry name" value="PyrdxlP-dep_Trfase"/>
</dbReference>
<dbReference type="InterPro" id="IPR015421">
    <property type="entry name" value="PyrdxlP-dep_Trfase_major"/>
</dbReference>
<proteinExistence type="predicted"/>
<dbReference type="Gene3D" id="3.40.640.10">
    <property type="entry name" value="Type I PLP-dependent aspartate aminotransferase-like (Major domain)"/>
    <property type="match status" value="1"/>
</dbReference>
<dbReference type="EMBL" id="VJMH01007067">
    <property type="protein sequence ID" value="KAF0685610.1"/>
    <property type="molecule type" value="Genomic_DNA"/>
</dbReference>
<dbReference type="Gene3D" id="3.90.1150.10">
    <property type="entry name" value="Aspartate Aminotransferase, domain 1"/>
    <property type="match status" value="1"/>
</dbReference>
<keyword evidence="5" id="KW-1185">Reference proteome</keyword>
<dbReference type="EMBL" id="CAADRA010007093">
    <property type="protein sequence ID" value="VFT99199.1"/>
    <property type="molecule type" value="Genomic_DNA"/>
</dbReference>
<gene>
    <name evidence="4" type="primary">Aste57867_22539</name>
    <name evidence="3" type="ORF">As57867_022469</name>
    <name evidence="4" type="ORF">ASTE57867_22539</name>
</gene>
<reference evidence="3" key="2">
    <citation type="submission" date="2019-06" db="EMBL/GenBank/DDBJ databases">
        <title>Genomics analysis of Aphanomyces spp. identifies a new class of oomycete effector associated with host adaptation.</title>
        <authorList>
            <person name="Gaulin E."/>
        </authorList>
    </citation>
    <scope>NUCLEOTIDE SEQUENCE</scope>
    <source>
        <strain evidence="3">CBS 578.67</strain>
    </source>
</reference>
<dbReference type="Proteomes" id="UP000332933">
    <property type="component" value="Unassembled WGS sequence"/>
</dbReference>
<evidence type="ECO:0000313" key="3">
    <source>
        <dbReference type="EMBL" id="KAF0685610.1"/>
    </source>
</evidence>
<dbReference type="OrthoDB" id="5978656at2759"/>
<evidence type="ECO:0000259" key="2">
    <source>
        <dbReference type="Pfam" id="PF00266"/>
    </source>
</evidence>
<feature type="domain" description="Aminotransferase class V" evidence="2">
    <location>
        <begin position="108"/>
        <end position="426"/>
    </location>
</feature>
<organism evidence="4 5">
    <name type="scientific">Aphanomyces stellatus</name>
    <dbReference type="NCBI Taxonomy" id="120398"/>
    <lineage>
        <taxon>Eukaryota</taxon>
        <taxon>Sar</taxon>
        <taxon>Stramenopiles</taxon>
        <taxon>Oomycota</taxon>
        <taxon>Saprolegniomycetes</taxon>
        <taxon>Saprolegniales</taxon>
        <taxon>Verrucalvaceae</taxon>
        <taxon>Aphanomyces</taxon>
    </lineage>
</organism>
<dbReference type="AlphaFoldDB" id="A0A485LKB9"/>
<name>A0A485LKB9_9STRA</name>
<dbReference type="PANTHER" id="PTHR43092:SF2">
    <property type="entry name" value="HERCYNYLCYSTEINE SULFOXIDE LYASE"/>
    <property type="match status" value="1"/>
</dbReference>
<evidence type="ECO:0000313" key="5">
    <source>
        <dbReference type="Proteomes" id="UP000332933"/>
    </source>
</evidence>